<accession>A0A362X311</accession>
<dbReference type="RefSeq" id="WP_105472889.1">
    <property type="nucleotide sequence ID" value="NZ_PVEO01000002.1"/>
</dbReference>
<comment type="caution">
    <text evidence="1">The sequence shown here is derived from an EMBL/GenBank/DDBJ whole genome shotgun (WGS) entry which is preliminary data.</text>
</comment>
<dbReference type="AlphaFoldDB" id="A0A362X311"/>
<name>A0A362X311_9FLAO</name>
<dbReference type="Proteomes" id="UP000251545">
    <property type="component" value="Unassembled WGS sequence"/>
</dbReference>
<evidence type="ECO:0000313" key="1">
    <source>
        <dbReference type="EMBL" id="PQV50327.1"/>
    </source>
</evidence>
<organism evidence="1 2">
    <name type="scientific">Jejuia pallidilutea</name>
    <dbReference type="NCBI Taxonomy" id="504487"/>
    <lineage>
        <taxon>Bacteria</taxon>
        <taxon>Pseudomonadati</taxon>
        <taxon>Bacteroidota</taxon>
        <taxon>Flavobacteriia</taxon>
        <taxon>Flavobacteriales</taxon>
        <taxon>Flavobacteriaceae</taxon>
        <taxon>Jejuia</taxon>
    </lineage>
</organism>
<protein>
    <submittedName>
        <fullName evidence="1">Uncharacterized protein</fullName>
    </submittedName>
</protein>
<gene>
    <name evidence="1" type="ORF">CLV33_102188</name>
</gene>
<reference evidence="1 2" key="1">
    <citation type="submission" date="2018-02" db="EMBL/GenBank/DDBJ databases">
        <title>Genomic Encyclopedia of Archaeal and Bacterial Type Strains, Phase II (KMG-II): from individual species to whole genera.</title>
        <authorList>
            <person name="Goeker M."/>
        </authorList>
    </citation>
    <scope>NUCLEOTIDE SEQUENCE [LARGE SCALE GENOMIC DNA]</scope>
    <source>
        <strain evidence="1 2">DSM 21165</strain>
    </source>
</reference>
<dbReference type="EMBL" id="PVEO01000002">
    <property type="protein sequence ID" value="PQV50327.1"/>
    <property type="molecule type" value="Genomic_DNA"/>
</dbReference>
<sequence>MKNIFAIIFSLLLVQYIFGQKTPVSYVNDSRIGNNQGWVIDNKISEITLKTDSEFEFWSRQVINSCLTWREYNGIWERKNDTIFFYDQYEVKASDSHFSFSTNDQNEFFQLEFKTDKGSDLTNKNINIAFLFDLGEEDWEIEEFEMILEDDFSLKIPFKNIPNINKLATIRFLYSLSNGEKRFGFISADETPTEKEKELPNMIEVTLIEQPEKEIVKRITKGIFIDDEIKIISTHKNKTKLKDETPELIFKEFYKKETEK</sequence>
<evidence type="ECO:0000313" key="2">
    <source>
        <dbReference type="Proteomes" id="UP000251545"/>
    </source>
</evidence>
<proteinExistence type="predicted"/>